<evidence type="ECO:0000313" key="1">
    <source>
        <dbReference type="EMBL" id="ALI35438.1"/>
    </source>
</evidence>
<keyword evidence="2" id="KW-1185">Reference proteome</keyword>
<accession>A0A654LVH4</accession>
<reference evidence="2" key="1">
    <citation type="submission" date="2015-10" db="EMBL/GenBank/DDBJ databases">
        <title>Niche specialization of a soil ammonia-oxidizing archaeon, Candidatus Nitrosocosmicus oleophilus.</title>
        <authorList>
            <person name="Jung M.-Y."/>
            <person name="Rhee S.-K."/>
        </authorList>
    </citation>
    <scope>NUCLEOTIDE SEQUENCE [LARGE SCALE GENOMIC DNA]</scope>
    <source>
        <strain evidence="2">MY3</strain>
    </source>
</reference>
<evidence type="ECO:0000313" key="2">
    <source>
        <dbReference type="Proteomes" id="UP000058925"/>
    </source>
</evidence>
<name>A0A654LVH4_9ARCH</name>
<organism evidence="1 2">
    <name type="scientific">Candidatus Nitrosocosmicus oleophilus</name>
    <dbReference type="NCBI Taxonomy" id="1353260"/>
    <lineage>
        <taxon>Archaea</taxon>
        <taxon>Nitrososphaerota</taxon>
        <taxon>Nitrososphaeria</taxon>
        <taxon>Nitrososphaerales</taxon>
        <taxon>Nitrososphaeraceae</taxon>
        <taxon>Candidatus Nitrosocosmicus</taxon>
    </lineage>
</organism>
<dbReference type="EMBL" id="CP012850">
    <property type="protein sequence ID" value="ALI35438.1"/>
    <property type="molecule type" value="Genomic_DNA"/>
</dbReference>
<protein>
    <submittedName>
        <fullName evidence="1">Uncharacterized protein</fullName>
    </submittedName>
</protein>
<dbReference type="KEGG" id="taa:NMY3_01233"/>
<dbReference type="Proteomes" id="UP000058925">
    <property type="component" value="Chromosome"/>
</dbReference>
<gene>
    <name evidence="1" type="ORF">NMY3_01233</name>
</gene>
<sequence length="420" mass="49774">MMLYISNMDFNIIRLWTWLNKDKKFLKNEVHARLFPAQLSKNQLEEPHIKKSIAEKGYFDVQNEISQYNLNTLELFVEKGYVDKYIDTFHKISVFYEYFAYAPNLDPDGKMGISGPRSINDFNMLLDSKQFSNFEKTAAELKNQIDLGYHRHIDHFEYEILFEYKTEVYEVKDRYLDIIELSYNPGSDSYDIIIVEPIINESKAGPSKGRKILRKTDINFMDGSAAIDPIIDEIEWKREFIGYTIHNKEAYKILNTNTESRPEIKVENNKLNYLENEIFDIHNLFSRIFEDSVADYLREKEYNRVIPRHKVDLFDSDIDVYAESGSREIRKLYCECKFRVYDQELTDSDLNQIIEKIKIIENNKKKGVSSEYWLVTNTCKIPQSVKDIAKQNKIKIQFASINNNWRRRATWSVHKIEKIA</sequence>
<dbReference type="AlphaFoldDB" id="A0A654LVH4"/>
<proteinExistence type="predicted"/>